<dbReference type="InterPro" id="IPR007921">
    <property type="entry name" value="CHAP_dom"/>
</dbReference>
<evidence type="ECO:0000313" key="3">
    <source>
        <dbReference type="EMBL" id="GIH40767.1"/>
    </source>
</evidence>
<protein>
    <recommendedName>
        <fullName evidence="2">Peptidase C51 domain-containing protein</fullName>
    </recommendedName>
</protein>
<feature type="domain" description="Peptidase C51" evidence="2">
    <location>
        <begin position="57"/>
        <end position="228"/>
    </location>
</feature>
<dbReference type="EMBL" id="BOOC01000015">
    <property type="protein sequence ID" value="GIH40767.1"/>
    <property type="molecule type" value="Genomic_DNA"/>
</dbReference>
<accession>A0ABQ4G126</accession>
<dbReference type="RefSeq" id="WP_204058149.1">
    <property type="nucleotide sequence ID" value="NZ_BAAAGP010000014.1"/>
</dbReference>
<keyword evidence="4" id="KW-1185">Reference proteome</keyword>
<dbReference type="InterPro" id="IPR033803">
    <property type="entry name" value="CBD-like_Golvesin-Xly"/>
</dbReference>
<dbReference type="InterPro" id="IPR038765">
    <property type="entry name" value="Papain-like_cys_pep_sf"/>
</dbReference>
<dbReference type="Gene3D" id="3.90.1720.10">
    <property type="entry name" value="endopeptidase domain like (from Nostoc punctiforme)"/>
    <property type="match status" value="1"/>
</dbReference>
<evidence type="ECO:0000259" key="2">
    <source>
        <dbReference type="PROSITE" id="PS50911"/>
    </source>
</evidence>
<dbReference type="Pfam" id="PF05257">
    <property type="entry name" value="CHAP"/>
    <property type="match status" value="1"/>
</dbReference>
<dbReference type="Pfam" id="PF25275">
    <property type="entry name" value="Golvesin_C"/>
    <property type="match status" value="1"/>
</dbReference>
<dbReference type="PROSITE" id="PS50911">
    <property type="entry name" value="CHAP"/>
    <property type="match status" value="1"/>
</dbReference>
<gene>
    <name evidence="3" type="ORF">Mco01_37670</name>
</gene>
<proteinExistence type="predicted"/>
<dbReference type="SUPFAM" id="SSF54001">
    <property type="entry name" value="Cysteine proteinases"/>
    <property type="match status" value="1"/>
</dbReference>
<organism evidence="3 4">
    <name type="scientific">Microbispora corallina</name>
    <dbReference type="NCBI Taxonomy" id="83302"/>
    <lineage>
        <taxon>Bacteria</taxon>
        <taxon>Bacillati</taxon>
        <taxon>Actinomycetota</taxon>
        <taxon>Actinomycetes</taxon>
        <taxon>Streptosporangiales</taxon>
        <taxon>Streptosporangiaceae</taxon>
        <taxon>Microbispora</taxon>
    </lineage>
</organism>
<comment type="caution">
    <text evidence="3">The sequence shown here is derived from an EMBL/GenBank/DDBJ whole genome shotgun (WGS) entry which is preliminary data.</text>
</comment>
<dbReference type="Proteomes" id="UP000603904">
    <property type="component" value="Unassembled WGS sequence"/>
</dbReference>
<evidence type="ECO:0000313" key="4">
    <source>
        <dbReference type="Proteomes" id="UP000603904"/>
    </source>
</evidence>
<name>A0ABQ4G126_9ACTN</name>
<reference evidence="3 4" key="1">
    <citation type="submission" date="2021-01" db="EMBL/GenBank/DDBJ databases">
        <title>Whole genome shotgun sequence of Microbispora corallina NBRC 16416.</title>
        <authorList>
            <person name="Komaki H."/>
            <person name="Tamura T."/>
        </authorList>
    </citation>
    <scope>NUCLEOTIDE SEQUENCE [LARGE SCALE GENOMIC DNA]</scope>
    <source>
        <strain evidence="3 4">NBRC 16416</strain>
    </source>
</reference>
<evidence type="ECO:0000256" key="1">
    <source>
        <dbReference type="SAM" id="MobiDB-lite"/>
    </source>
</evidence>
<feature type="region of interest" description="Disordered" evidence="1">
    <location>
        <begin position="109"/>
        <end position="135"/>
    </location>
</feature>
<sequence>MPRSSGPAATRVILLAVATLLLLAGYPGSASSAAARAVPARAVATPVTGHARLAGDDYPYATLGQFEQMGPTDPWNEFYGQCDSFAAWKVYENLGGLTRANPDRIPVSGFTPPDANRSPVWGTARPTGRSNWGDARDWGRVAPGYGYAVDGTPRPGSIAWWSDQGTGMALGHVGYVADVYPDGTILVESYNLRENGQYSTVHLGPGGTDDRSFHLPAFHVVWPTGFIHIGDGAFQTVQPPAPVPAVAFHYPRNVYGPGDGSGFSLAGAAYPGSDHGWYTHAGHGEIGQMKWTNTHAGAADSTATWSPPLRAGACYAVDALIPDSYSNAPAATYLVSGAAGTTTARVDQNAFTDQWARVGVYQAGPDGRLSVTLTDQSPAGSYVAADAMRFVLQTACPS</sequence>